<dbReference type="AlphaFoldDB" id="A0A2A2M4V5"/>
<comment type="caution">
    <text evidence="1">The sequence shown here is derived from an EMBL/GenBank/DDBJ whole genome shotgun (WGS) entry which is preliminary data.</text>
</comment>
<keyword evidence="2" id="KW-1185">Reference proteome</keyword>
<evidence type="ECO:0000313" key="1">
    <source>
        <dbReference type="EMBL" id="PAV93257.1"/>
    </source>
</evidence>
<evidence type="ECO:0000313" key="2">
    <source>
        <dbReference type="Proteomes" id="UP000218231"/>
    </source>
</evidence>
<name>A0A2A2M4V5_9BILA</name>
<protein>
    <submittedName>
        <fullName evidence="1">Uncharacterized protein</fullName>
    </submittedName>
</protein>
<accession>A0A2A2M4V5</accession>
<dbReference type="Proteomes" id="UP000218231">
    <property type="component" value="Unassembled WGS sequence"/>
</dbReference>
<organism evidence="1 2">
    <name type="scientific">Diploscapter pachys</name>
    <dbReference type="NCBI Taxonomy" id="2018661"/>
    <lineage>
        <taxon>Eukaryota</taxon>
        <taxon>Metazoa</taxon>
        <taxon>Ecdysozoa</taxon>
        <taxon>Nematoda</taxon>
        <taxon>Chromadorea</taxon>
        <taxon>Rhabditida</taxon>
        <taxon>Rhabditina</taxon>
        <taxon>Rhabditomorpha</taxon>
        <taxon>Rhabditoidea</taxon>
        <taxon>Rhabditidae</taxon>
        <taxon>Diploscapter</taxon>
    </lineage>
</organism>
<sequence>MGEGFIQPAVGVGCEHLAHCFVGDPVERVRNERPRQQRLRARRGDAAALHVEERACIEFADRRAVRALHVVGEDFELGLQVHRRGALQQQTAQRLFAVGLLRIARHLDRGGEADGRTIGSDRAPQLVRLPVGVGVADADRAFLALLVTGQQRAAEFGIGAVAVQRQRGVEAGAGSGGAQCDADEAGGFGDGHLVPSRDEARILHDPHRAHDAGALAQIEPGQRVGPTGAA</sequence>
<proteinExistence type="predicted"/>
<reference evidence="1 2" key="1">
    <citation type="journal article" date="2017" name="Curr. Biol.">
        <title>Genome architecture and evolution of a unichromosomal asexual nematode.</title>
        <authorList>
            <person name="Fradin H."/>
            <person name="Zegar C."/>
            <person name="Gutwein M."/>
            <person name="Lucas J."/>
            <person name="Kovtun M."/>
            <person name="Corcoran D."/>
            <person name="Baugh L.R."/>
            <person name="Kiontke K."/>
            <person name="Gunsalus K."/>
            <person name="Fitch D.H."/>
            <person name="Piano F."/>
        </authorList>
    </citation>
    <scope>NUCLEOTIDE SEQUENCE [LARGE SCALE GENOMIC DNA]</scope>
    <source>
        <strain evidence="1">PF1309</strain>
    </source>
</reference>
<dbReference type="EMBL" id="LIAE01005548">
    <property type="protein sequence ID" value="PAV93257.1"/>
    <property type="molecule type" value="Genomic_DNA"/>
</dbReference>
<gene>
    <name evidence="1" type="ORF">WR25_26036</name>
</gene>